<dbReference type="PROSITE" id="PS50106">
    <property type="entry name" value="PDZ"/>
    <property type="match status" value="1"/>
</dbReference>
<feature type="region of interest" description="Disordered" evidence="1">
    <location>
        <begin position="1492"/>
        <end position="1546"/>
    </location>
</feature>
<evidence type="ECO:0000259" key="3">
    <source>
        <dbReference type="PROSITE" id="PS50010"/>
    </source>
</evidence>
<dbReference type="Pfam" id="PF00621">
    <property type="entry name" value="RhoGEF"/>
    <property type="match status" value="1"/>
</dbReference>
<sequence length="1546" mass="172576">MLKWAVGQRNPTPGQTLSTCVSSASGQHGSDSSCYKTTAERLHVARRRNRTGAVRRAQVRSLKRIKHDKENQPTCLTPENVSTRTRDNSRLSQLALRDVSNSPDAYMITPRRHNYIARRQSHPLNLISRKPSSEFSKSAPTNTKEYWKTYDPSECKPVLPHYNLPQASTASHKTPSRARHSFVSYADVTDVVDMRRPNSTLKSLLTMQIEYSPGPLTATQSLVTLRQRLTKSLNAAANGSTPQGIDNPLFSALNGSERCVNNGITLSCNDQSPTLEGLMEEKSIFDQVSNKFDFISNLKKENSRMENMLVSSLSERLEWLRLNNSFNGASLLTEGGADNQSGVNSVKRKDSDRETDDDGDAETEFLIGRKRRDRDLLKRQKCVRRKIRKCCDGACKSEKGLFCDKNKPKTQERPKLMGLTLPLGIPSPSTSEDSGLCSLGLEGIHPLSSSPIKKDEVAALTEDAVSKFRQGNESVSTSLLVEKCSPSSICSSLRKRNSEAGYEVRDTWSDEVVPLVKTPKLSNDPRFKEEDATSSFNCDFALPSPLALVEKRSRSRRCLRFVSPGSSTCQRHLSGSKHPLSLSCLRLKDGREGAGDLELTVSVTKENITVHVGRGIGLNKPSGNGCNAYVKQQKTPRPMLMTSAEYRPKTRISGLLESECAPLKGNRRSRSNCGKFQWLLVERRKKEYACVALVPSTERTFFRTPVHRESTCPNFNEKFSFKFHPEDLSKQILVSVWHRDRDNRHETEREREDTQGSDAEWDFCFVLDEKGETKLGNSVAVFLARNEHPEGKLKVIDEMDFVPVSCAHRMTGELKSEFLGCVSLAVKNAIKKNGTDTKIDLRLHQEISGSFRLVAQGGGSKASNHQQSVQSSPGPSTFGSQSMMARHSGNARFEEVITLDEESNSSPEKHGKLPAKKKLNDESSFLRHLELEPLDGDGGRLPYPEAMAKGGRTPFTTTKQLTKQPGVGFGFSIAWVQPPRVERVEAGQPADRAGIRPGDFVVFVDRYNVVTMSEEQILQIIKSCGNELTLEIYRKSNQNGVVEPPPALPCPAVAPAEYNPPTRWSTACSAATSASLDFTKRRLHLPQVAFTNEVGAGVIMTTQLNPEESRKKAVYQLLNKEQNYAMNLQFGINRFLVPLTEKREFLNPAQHHVLFQNIEEILRLTEENLDQIIQGELDAIVNSIGSLYYKNLPNLKVAYRRYCTGIKRADCLLAEKSKNTEFNRFCAEPAIPRKRPDLTTFLHKPLEHYRELLKLLQTILNKTKPSDVDHPALSKVVADMQATFREVTAGLMEPDVDGRPLLSVQDLESRLVFTRCKPFVLSIPGRQWIFGGDLSRVEGRAVHPFWALLFTDMMVFAKVSRDRVLFITEEPLSLLAVSQAFFNIRKRANEFRLLLSSTGSGTDSPANAMCGPDIALSRTPKKNTKFRSVALRAPTPELKAVWQNLIQRQIIYLNTTRGLTPAGSPLDSPDPLTNLSVATGDSFSAKRQVRLPQHHTCSPHHISRSDHEQTPTPPLDQGQYQLLLTPESASTSDAFPYEKEALSDSQ</sequence>
<dbReference type="Gene3D" id="2.30.29.30">
    <property type="entry name" value="Pleckstrin-homology domain (PH domain)/Phosphotyrosine-binding domain (PTB)"/>
    <property type="match status" value="1"/>
</dbReference>
<feature type="compositionally biased region" description="Basic and acidic residues" evidence="1">
    <location>
        <begin position="1536"/>
        <end position="1546"/>
    </location>
</feature>
<feature type="region of interest" description="Disordered" evidence="1">
    <location>
        <begin position="333"/>
        <end position="360"/>
    </location>
</feature>
<dbReference type="SUPFAM" id="SSF50156">
    <property type="entry name" value="PDZ domain-like"/>
    <property type="match status" value="1"/>
</dbReference>
<feature type="domain" description="C2" evidence="2">
    <location>
        <begin position="593"/>
        <end position="776"/>
    </location>
</feature>
<evidence type="ECO:0000259" key="4">
    <source>
        <dbReference type="PROSITE" id="PS50106"/>
    </source>
</evidence>
<dbReference type="SMART" id="SM00239">
    <property type="entry name" value="C2"/>
    <property type="match status" value="1"/>
</dbReference>
<feature type="domain" description="DH" evidence="3">
    <location>
        <begin position="1109"/>
        <end position="1290"/>
    </location>
</feature>
<feature type="domain" description="PDZ" evidence="4">
    <location>
        <begin position="958"/>
        <end position="1036"/>
    </location>
</feature>
<dbReference type="InterPro" id="IPR035892">
    <property type="entry name" value="C2_domain_sf"/>
</dbReference>
<feature type="region of interest" description="Disordered" evidence="1">
    <location>
        <begin position="899"/>
        <end position="919"/>
    </location>
</feature>
<dbReference type="PANTHER" id="PTHR46848">
    <property type="entry name" value="REGULATOR OF G-PROTEIN SIGNALING 3"/>
    <property type="match status" value="1"/>
</dbReference>
<name>A0ABR1BI96_POLSC</name>
<feature type="compositionally biased region" description="Polar residues" evidence="1">
    <location>
        <begin position="9"/>
        <end position="21"/>
    </location>
</feature>
<feature type="compositionally biased region" description="Polar residues" evidence="1">
    <location>
        <begin position="861"/>
        <end position="883"/>
    </location>
</feature>
<reference evidence="5 6" key="1">
    <citation type="submission" date="2023-09" db="EMBL/GenBank/DDBJ databases">
        <title>Genomes of two closely related lineages of the louse Polyplax serrata with different host specificities.</title>
        <authorList>
            <person name="Martinu J."/>
            <person name="Tarabai H."/>
            <person name="Stefka J."/>
            <person name="Hypsa V."/>
        </authorList>
    </citation>
    <scope>NUCLEOTIDE SEQUENCE [LARGE SCALE GENOMIC DNA]</scope>
    <source>
        <strain evidence="5">98ZLc_SE</strain>
    </source>
</reference>
<dbReference type="Pfam" id="PF00595">
    <property type="entry name" value="PDZ"/>
    <property type="match status" value="1"/>
</dbReference>
<dbReference type="Gene3D" id="2.30.42.10">
    <property type="match status" value="1"/>
</dbReference>
<proteinExistence type="predicted"/>
<dbReference type="EMBL" id="JAWJWF010000001">
    <property type="protein sequence ID" value="KAK6641784.1"/>
    <property type="molecule type" value="Genomic_DNA"/>
</dbReference>
<dbReference type="Gene3D" id="2.60.40.150">
    <property type="entry name" value="C2 domain"/>
    <property type="match status" value="1"/>
</dbReference>
<dbReference type="PANTHER" id="PTHR46848:SF1">
    <property type="entry name" value="REGULATOR OF G-PROTEIN SIGNALING 3"/>
    <property type="match status" value="1"/>
</dbReference>
<dbReference type="InterPro" id="IPR001478">
    <property type="entry name" value="PDZ"/>
</dbReference>
<feature type="region of interest" description="Disordered" evidence="1">
    <location>
        <begin position="855"/>
        <end position="885"/>
    </location>
</feature>
<dbReference type="PROSITE" id="PS50010">
    <property type="entry name" value="DH_2"/>
    <property type="match status" value="1"/>
</dbReference>
<dbReference type="InterPro" id="IPR035899">
    <property type="entry name" value="DBL_dom_sf"/>
</dbReference>
<protein>
    <submittedName>
        <fullName evidence="5">Uncharacterized protein</fullName>
    </submittedName>
</protein>
<dbReference type="InterPro" id="IPR000008">
    <property type="entry name" value="C2_dom"/>
</dbReference>
<evidence type="ECO:0000256" key="1">
    <source>
        <dbReference type="SAM" id="MobiDB-lite"/>
    </source>
</evidence>
<feature type="region of interest" description="Disordered" evidence="1">
    <location>
        <begin position="1"/>
        <end position="32"/>
    </location>
</feature>
<dbReference type="SMART" id="SM00228">
    <property type="entry name" value="PDZ"/>
    <property type="match status" value="1"/>
</dbReference>
<feature type="compositionally biased region" description="Basic residues" evidence="1">
    <location>
        <begin position="1492"/>
        <end position="1502"/>
    </location>
</feature>
<dbReference type="CDD" id="cd00136">
    <property type="entry name" value="PDZ_canonical"/>
    <property type="match status" value="1"/>
</dbReference>
<dbReference type="InterPro" id="IPR000219">
    <property type="entry name" value="DH_dom"/>
</dbReference>
<dbReference type="SUPFAM" id="SSF48065">
    <property type="entry name" value="DBL homology domain (DH-domain)"/>
    <property type="match status" value="1"/>
</dbReference>
<evidence type="ECO:0000259" key="2">
    <source>
        <dbReference type="PROSITE" id="PS50004"/>
    </source>
</evidence>
<accession>A0ABR1BI96</accession>
<dbReference type="SUPFAM" id="SSF50729">
    <property type="entry name" value="PH domain-like"/>
    <property type="match status" value="1"/>
</dbReference>
<feature type="compositionally biased region" description="Polar residues" evidence="1">
    <location>
        <begin position="1518"/>
        <end position="1533"/>
    </location>
</feature>
<dbReference type="InterPro" id="IPR036034">
    <property type="entry name" value="PDZ_sf"/>
</dbReference>
<dbReference type="Proteomes" id="UP001359485">
    <property type="component" value="Unassembled WGS sequence"/>
</dbReference>
<keyword evidence="6" id="KW-1185">Reference proteome</keyword>
<dbReference type="SMART" id="SM00325">
    <property type="entry name" value="RhoGEF"/>
    <property type="match status" value="1"/>
</dbReference>
<organism evidence="5 6">
    <name type="scientific">Polyplax serrata</name>
    <name type="common">Common mouse louse</name>
    <dbReference type="NCBI Taxonomy" id="468196"/>
    <lineage>
        <taxon>Eukaryota</taxon>
        <taxon>Metazoa</taxon>
        <taxon>Ecdysozoa</taxon>
        <taxon>Arthropoda</taxon>
        <taxon>Hexapoda</taxon>
        <taxon>Insecta</taxon>
        <taxon>Pterygota</taxon>
        <taxon>Neoptera</taxon>
        <taxon>Paraneoptera</taxon>
        <taxon>Psocodea</taxon>
        <taxon>Troctomorpha</taxon>
        <taxon>Phthiraptera</taxon>
        <taxon>Anoplura</taxon>
        <taxon>Polyplacidae</taxon>
        <taxon>Polyplax</taxon>
    </lineage>
</organism>
<dbReference type="InterPro" id="IPR011993">
    <property type="entry name" value="PH-like_dom_sf"/>
</dbReference>
<dbReference type="SUPFAM" id="SSF49562">
    <property type="entry name" value="C2 domain (Calcium/lipid-binding domain, CaLB)"/>
    <property type="match status" value="1"/>
</dbReference>
<gene>
    <name evidence="5" type="ORF">RUM44_013499</name>
</gene>
<evidence type="ECO:0000313" key="6">
    <source>
        <dbReference type="Proteomes" id="UP001359485"/>
    </source>
</evidence>
<dbReference type="PROSITE" id="PS50004">
    <property type="entry name" value="C2"/>
    <property type="match status" value="1"/>
</dbReference>
<evidence type="ECO:0000313" key="5">
    <source>
        <dbReference type="EMBL" id="KAK6641784.1"/>
    </source>
</evidence>
<dbReference type="Gene3D" id="1.20.900.10">
    <property type="entry name" value="Dbl homology (DH) domain"/>
    <property type="match status" value="1"/>
</dbReference>
<feature type="compositionally biased region" description="Low complexity" evidence="1">
    <location>
        <begin position="22"/>
        <end position="32"/>
    </location>
</feature>
<dbReference type="Pfam" id="PF00168">
    <property type="entry name" value="C2"/>
    <property type="match status" value="1"/>
</dbReference>
<comment type="caution">
    <text evidence="5">The sequence shown here is derived from an EMBL/GenBank/DDBJ whole genome shotgun (WGS) entry which is preliminary data.</text>
</comment>